<dbReference type="Pfam" id="PF01381">
    <property type="entry name" value="HTH_3"/>
    <property type="match status" value="1"/>
</dbReference>
<feature type="domain" description="HTH cro/C1-type" evidence="2">
    <location>
        <begin position="18"/>
        <end position="72"/>
    </location>
</feature>
<dbReference type="InterPro" id="IPR001387">
    <property type="entry name" value="Cro/C1-type_HTH"/>
</dbReference>
<dbReference type="Proteomes" id="UP001311730">
    <property type="component" value="Unassembled WGS sequence"/>
</dbReference>
<accession>A0ABU5Z9L9</accession>
<dbReference type="InterPro" id="IPR010982">
    <property type="entry name" value="Lambda_DNA-bd_dom_sf"/>
</dbReference>
<dbReference type="PANTHER" id="PTHR36924">
    <property type="entry name" value="ANTITOXIN HIGA-1"/>
    <property type="match status" value="1"/>
</dbReference>
<proteinExistence type="predicted"/>
<evidence type="ECO:0000313" key="4">
    <source>
        <dbReference type="Proteomes" id="UP001311730"/>
    </source>
</evidence>
<gene>
    <name evidence="3" type="ORF">VJJ08_10020</name>
</gene>
<dbReference type="RefSeq" id="WP_323983799.1">
    <property type="nucleotide sequence ID" value="NZ_JAYKBW010000011.1"/>
</dbReference>
<reference evidence="3 4" key="1">
    <citation type="submission" date="2023-12" db="EMBL/GenBank/DDBJ databases">
        <title>Genomic sequences of Capnocytophaga and Parvimonas strains.</title>
        <authorList>
            <person name="Watt R.M."/>
            <person name="Wang M."/>
            <person name="Yang T."/>
            <person name="Tong W.M."/>
        </authorList>
    </citation>
    <scope>NUCLEOTIDE SEQUENCE [LARGE SCALE GENOMIC DNA]</scope>
    <source>
        <strain evidence="3 4">CCUG 13096</strain>
    </source>
</reference>
<sequence length="101" mass="11257">MARKKLTPFIATTPGEVLKDELIERGLTVTELSSFMGIAPSYIDDIINAKNSIDASIALSLEKALEIPAIFWLNLQSQYDLDSQDIKQKQSLEEQSLVLCE</sequence>
<dbReference type="InterPro" id="IPR013430">
    <property type="entry name" value="Toxin_antidote_HigA"/>
</dbReference>
<evidence type="ECO:0000259" key="2">
    <source>
        <dbReference type="PROSITE" id="PS50943"/>
    </source>
</evidence>
<keyword evidence="1" id="KW-0238">DNA-binding</keyword>
<dbReference type="NCBIfam" id="TIGR02607">
    <property type="entry name" value="antidote_HigA"/>
    <property type="match status" value="1"/>
</dbReference>
<dbReference type="SUPFAM" id="SSF47413">
    <property type="entry name" value="lambda repressor-like DNA-binding domains"/>
    <property type="match status" value="1"/>
</dbReference>
<dbReference type="SMART" id="SM00530">
    <property type="entry name" value="HTH_XRE"/>
    <property type="match status" value="1"/>
</dbReference>
<name>A0ABU5Z9L9_9FLAO</name>
<evidence type="ECO:0000256" key="1">
    <source>
        <dbReference type="ARBA" id="ARBA00023125"/>
    </source>
</evidence>
<dbReference type="Gene3D" id="1.10.260.40">
    <property type="entry name" value="lambda repressor-like DNA-binding domains"/>
    <property type="match status" value="1"/>
</dbReference>
<dbReference type="CDD" id="cd00093">
    <property type="entry name" value="HTH_XRE"/>
    <property type="match status" value="1"/>
</dbReference>
<dbReference type="PANTHER" id="PTHR36924:SF1">
    <property type="entry name" value="ANTITOXIN HIGA-1"/>
    <property type="match status" value="1"/>
</dbReference>
<dbReference type="PROSITE" id="PS50943">
    <property type="entry name" value="HTH_CROC1"/>
    <property type="match status" value="1"/>
</dbReference>
<evidence type="ECO:0000313" key="3">
    <source>
        <dbReference type="EMBL" id="MEB3075629.1"/>
    </source>
</evidence>
<organism evidence="3 4">
    <name type="scientific">Capnocytophaga gingivalis</name>
    <dbReference type="NCBI Taxonomy" id="1017"/>
    <lineage>
        <taxon>Bacteria</taxon>
        <taxon>Pseudomonadati</taxon>
        <taxon>Bacteroidota</taxon>
        <taxon>Flavobacteriia</taxon>
        <taxon>Flavobacteriales</taxon>
        <taxon>Flavobacteriaceae</taxon>
        <taxon>Capnocytophaga</taxon>
    </lineage>
</organism>
<dbReference type="EMBL" id="JAYKBW010000011">
    <property type="protein sequence ID" value="MEB3075629.1"/>
    <property type="molecule type" value="Genomic_DNA"/>
</dbReference>
<keyword evidence="4" id="KW-1185">Reference proteome</keyword>
<comment type="caution">
    <text evidence="3">The sequence shown here is derived from an EMBL/GenBank/DDBJ whole genome shotgun (WGS) entry which is preliminary data.</text>
</comment>
<protein>
    <submittedName>
        <fullName evidence="3">HigA family addiction module antitoxin</fullName>
    </submittedName>
</protein>